<sequence>MLLNTKIPFTYIIKKIKIELIYVVVIAIIVKFLASQFRDYIPEMPLSIPAFIGTAISVILSFKLNQSYDRWWEARKVWGAIVNDSRTLVLYLQSFLSDDNKDDIRKITYRQIAWCYSLGQNLRGLNPLENTENLIDENERNHLSNHQNKPLGILQLNTLHLAELKNKNQLSEFNHVQLSNILSRFSDSMGMAERIKNTVFPMTYRMLLHFMIYIFVITLSLALGEINSVFELPLLIVVSSTFLLLEKTATHMQDPFENRPSDIPVTSIATTIDINLKQLINEQEQVPSPYKPKDFYSL</sequence>
<evidence type="ECO:0008006" key="12">
    <source>
        <dbReference type="Google" id="ProtNLM"/>
    </source>
</evidence>
<keyword evidence="11" id="KW-1185">Reference proteome</keyword>
<evidence type="ECO:0000256" key="4">
    <source>
        <dbReference type="ARBA" id="ARBA00022692"/>
    </source>
</evidence>
<keyword evidence="4 9" id="KW-0812">Transmembrane</keyword>
<comment type="subcellular location">
    <subcellularLocation>
        <location evidence="1">Cell membrane</location>
        <topology evidence="1">Multi-pass membrane protein</topology>
    </subcellularLocation>
</comment>
<protein>
    <recommendedName>
        <fullName evidence="12">Bestrophin</fullName>
    </recommendedName>
</protein>
<evidence type="ECO:0000256" key="5">
    <source>
        <dbReference type="ARBA" id="ARBA00022989"/>
    </source>
</evidence>
<evidence type="ECO:0000256" key="9">
    <source>
        <dbReference type="SAM" id="Phobius"/>
    </source>
</evidence>
<reference evidence="10 11" key="1">
    <citation type="journal article" date="2021" name="Int. J. Syst. Evol. Microbiol.">
        <title>Faecalibacter bovis sp. nov., isolated from cow faeces.</title>
        <authorList>
            <person name="Li F."/>
            <person name="Zhao W."/>
            <person name="Hong Q."/>
            <person name="Shao Q."/>
            <person name="Song J."/>
            <person name="Yang S."/>
        </authorList>
    </citation>
    <scope>NUCLEOTIDE SEQUENCE [LARGE SCALE GENOMIC DNA]</scope>
    <source>
        <strain evidence="10 11">ZY171143</strain>
    </source>
</reference>
<evidence type="ECO:0000256" key="8">
    <source>
        <dbReference type="ARBA" id="ARBA00034708"/>
    </source>
</evidence>
<feature type="transmembrane region" description="Helical" evidence="9">
    <location>
        <begin position="20"/>
        <end position="38"/>
    </location>
</feature>
<dbReference type="EMBL" id="CP072842">
    <property type="protein sequence ID" value="QTV05473.1"/>
    <property type="molecule type" value="Genomic_DNA"/>
</dbReference>
<evidence type="ECO:0000313" key="10">
    <source>
        <dbReference type="EMBL" id="QTV05473.1"/>
    </source>
</evidence>
<reference evidence="11" key="2">
    <citation type="submission" date="2021-04" db="EMBL/GenBank/DDBJ databases">
        <title>Taxonomy of Flavobacteriaceae bacterium ZY171143.</title>
        <authorList>
            <person name="Li F."/>
        </authorList>
    </citation>
    <scope>NUCLEOTIDE SEQUENCE [LARGE SCALE GENOMIC DNA]</scope>
    <source>
        <strain evidence="11">ZY171143</strain>
    </source>
</reference>
<evidence type="ECO:0000256" key="1">
    <source>
        <dbReference type="ARBA" id="ARBA00004651"/>
    </source>
</evidence>
<keyword evidence="6" id="KW-0406">Ion transport</keyword>
<gene>
    <name evidence="10" type="ORF">J9309_11970</name>
</gene>
<dbReference type="InterPro" id="IPR044669">
    <property type="entry name" value="YneE/VCCN1/2-like"/>
</dbReference>
<keyword evidence="2" id="KW-0813">Transport</keyword>
<dbReference type="PANTHER" id="PTHR33281">
    <property type="entry name" value="UPF0187 PROTEIN YNEE"/>
    <property type="match status" value="1"/>
</dbReference>
<feature type="transmembrane region" description="Helical" evidence="9">
    <location>
        <begin position="44"/>
        <end position="62"/>
    </location>
</feature>
<evidence type="ECO:0000256" key="6">
    <source>
        <dbReference type="ARBA" id="ARBA00023065"/>
    </source>
</evidence>
<proteinExistence type="inferred from homology"/>
<name>A0ABX7XC49_9FLAO</name>
<feature type="transmembrane region" description="Helical" evidence="9">
    <location>
        <begin position="204"/>
        <end position="223"/>
    </location>
</feature>
<dbReference type="PANTHER" id="PTHR33281:SF19">
    <property type="entry name" value="VOLTAGE-DEPENDENT ANION CHANNEL-FORMING PROTEIN YNEE"/>
    <property type="match status" value="1"/>
</dbReference>
<dbReference type="Proteomes" id="UP000672011">
    <property type="component" value="Chromosome"/>
</dbReference>
<dbReference type="Pfam" id="PF25539">
    <property type="entry name" value="Bestrophin_2"/>
    <property type="match status" value="1"/>
</dbReference>
<evidence type="ECO:0000256" key="2">
    <source>
        <dbReference type="ARBA" id="ARBA00022448"/>
    </source>
</evidence>
<keyword evidence="5 9" id="KW-1133">Transmembrane helix</keyword>
<evidence type="ECO:0000256" key="3">
    <source>
        <dbReference type="ARBA" id="ARBA00022475"/>
    </source>
</evidence>
<comment type="similarity">
    <text evidence="8">Belongs to the anion channel-forming bestrophin (TC 1.A.46) family.</text>
</comment>
<accession>A0ABX7XC49</accession>
<dbReference type="RefSeq" id="WP_230476116.1">
    <property type="nucleotide sequence ID" value="NZ_CP072842.1"/>
</dbReference>
<keyword evidence="3" id="KW-1003">Cell membrane</keyword>
<organism evidence="10 11">
    <name type="scientific">Faecalibacter bovis</name>
    <dbReference type="NCBI Taxonomy" id="2898187"/>
    <lineage>
        <taxon>Bacteria</taxon>
        <taxon>Pseudomonadati</taxon>
        <taxon>Bacteroidota</taxon>
        <taxon>Flavobacteriia</taxon>
        <taxon>Flavobacteriales</taxon>
        <taxon>Weeksellaceae</taxon>
        <taxon>Faecalibacter</taxon>
    </lineage>
</organism>
<evidence type="ECO:0000313" key="11">
    <source>
        <dbReference type="Proteomes" id="UP000672011"/>
    </source>
</evidence>
<evidence type="ECO:0000256" key="7">
    <source>
        <dbReference type="ARBA" id="ARBA00023136"/>
    </source>
</evidence>
<keyword evidence="7 9" id="KW-0472">Membrane</keyword>